<dbReference type="Gene3D" id="1.25.40.390">
    <property type="match status" value="1"/>
</dbReference>
<organism evidence="2 3">
    <name type="scientific">Niastella yeongjuensis</name>
    <dbReference type="NCBI Taxonomy" id="354355"/>
    <lineage>
        <taxon>Bacteria</taxon>
        <taxon>Pseudomonadati</taxon>
        <taxon>Bacteroidota</taxon>
        <taxon>Chitinophagia</taxon>
        <taxon>Chitinophagales</taxon>
        <taxon>Chitinophagaceae</taxon>
        <taxon>Niastella</taxon>
    </lineage>
</organism>
<feature type="signal peptide" evidence="1">
    <location>
        <begin position="1"/>
        <end position="27"/>
    </location>
</feature>
<sequence length="537" mass="60915">MTKQVKYIFSLMLLFAVAISSCGKKLAELYNDPDQTVQPSIEKFFTEILNNNRVRPSYWNVRTFIAMHTGIYTQSLGYLNYTTAYQQNAGYTQDRWNDFYRPSNSIDGGDGGIMAHYRLIESLYESMQDAGQKANAAVFYMAAKIVMYDQASQIVDMWGDIPFSEAGYVNTTGSVSPPGFDNAASIYDAMLDGLKNAALYFSSAQVSPATQNLFNKQDILLNGQFDKWQRYANAIRLRLLMRISFVNEAKAKTEVLNMINNPSLYPLVDGAMNYAPSQTDILLQPLTNYIDDLHNALTEVFNYMAPDYMLNTVMNPSNDPRIPVLFDKYGRTDGDRFIRNIGYQAMPANDNAENQQVNLGRYAILDSATFLFNTKLPGIVITAAEVNFLKAEAWERWGGGDARAAYETAIRQSIAFYYYLNSLNTVTRMPLPPPAEADIASFLQSMPIEYTGTTNEKLSKIWIQKWLHFGFLQSVQGWAEYRRTKQPVLQFYPSTLPGYETPPSRLVYPASETSYNTNYASVRNKDVRTGKIFWDVK</sequence>
<dbReference type="RefSeq" id="WP_081201990.1">
    <property type="nucleotide sequence ID" value="NZ_LVXG01000025.1"/>
</dbReference>
<dbReference type="AlphaFoldDB" id="A0A1V9EIZ0"/>
<dbReference type="EMBL" id="LVXG01000025">
    <property type="protein sequence ID" value="OQP46106.1"/>
    <property type="molecule type" value="Genomic_DNA"/>
</dbReference>
<evidence type="ECO:0000313" key="3">
    <source>
        <dbReference type="Proteomes" id="UP000192610"/>
    </source>
</evidence>
<dbReference type="STRING" id="354355.SAMN05660816_04582"/>
<dbReference type="InterPro" id="IPR041662">
    <property type="entry name" value="SusD-like_2"/>
</dbReference>
<accession>A0A1V9EIZ0</accession>
<dbReference type="Proteomes" id="UP000192610">
    <property type="component" value="Unassembled WGS sequence"/>
</dbReference>
<comment type="caution">
    <text evidence="2">The sequence shown here is derived from an EMBL/GenBank/DDBJ whole genome shotgun (WGS) entry which is preliminary data.</text>
</comment>
<proteinExistence type="predicted"/>
<dbReference type="PROSITE" id="PS51257">
    <property type="entry name" value="PROKAR_LIPOPROTEIN"/>
    <property type="match status" value="1"/>
</dbReference>
<feature type="chain" id="PRO_5010718855" description="SusD/RagB family nutrient-binding outer membrane lipoprotein" evidence="1">
    <location>
        <begin position="28"/>
        <end position="537"/>
    </location>
</feature>
<evidence type="ECO:0000313" key="2">
    <source>
        <dbReference type="EMBL" id="OQP46106.1"/>
    </source>
</evidence>
<dbReference type="Pfam" id="PF12771">
    <property type="entry name" value="SusD-like_2"/>
    <property type="match status" value="1"/>
</dbReference>
<reference evidence="3" key="1">
    <citation type="submission" date="2016-04" db="EMBL/GenBank/DDBJ databases">
        <authorList>
            <person name="Chen L."/>
            <person name="Zhuang W."/>
            <person name="Wang G."/>
        </authorList>
    </citation>
    <scope>NUCLEOTIDE SEQUENCE [LARGE SCALE GENOMIC DNA]</scope>
    <source>
        <strain evidence="3">17621</strain>
    </source>
</reference>
<evidence type="ECO:0000256" key="1">
    <source>
        <dbReference type="SAM" id="SignalP"/>
    </source>
</evidence>
<protein>
    <recommendedName>
        <fullName evidence="4">SusD/RagB family nutrient-binding outer membrane lipoprotein</fullName>
    </recommendedName>
</protein>
<dbReference type="InterPro" id="IPR011990">
    <property type="entry name" value="TPR-like_helical_dom_sf"/>
</dbReference>
<dbReference type="SUPFAM" id="SSF48452">
    <property type="entry name" value="TPR-like"/>
    <property type="match status" value="1"/>
</dbReference>
<keyword evidence="3" id="KW-1185">Reference proteome</keyword>
<dbReference type="OrthoDB" id="9766256at2"/>
<gene>
    <name evidence="2" type="ORF">A4H97_31525</name>
</gene>
<name>A0A1V9EIZ0_9BACT</name>
<keyword evidence="1" id="KW-0732">Signal</keyword>
<evidence type="ECO:0008006" key="4">
    <source>
        <dbReference type="Google" id="ProtNLM"/>
    </source>
</evidence>